<sequence>MIEAHFFLKYSFPIYKNSIPLIKLPFISQKPENWKIKTTSIVYPIDQHNFIAIWTNHKFTDRQKETLP</sequence>
<accession>A0A2P2MZ66</accession>
<dbReference type="EMBL" id="GGEC01055002">
    <property type="protein sequence ID" value="MBX35486.1"/>
    <property type="molecule type" value="Transcribed_RNA"/>
</dbReference>
<name>A0A2P2MZ66_RHIMU</name>
<evidence type="ECO:0000313" key="1">
    <source>
        <dbReference type="EMBL" id="MBX35486.1"/>
    </source>
</evidence>
<protein>
    <submittedName>
        <fullName evidence="1">Uncharacterized protein</fullName>
    </submittedName>
</protein>
<dbReference type="AlphaFoldDB" id="A0A2P2MZ66"/>
<organism evidence="1">
    <name type="scientific">Rhizophora mucronata</name>
    <name type="common">Asiatic mangrove</name>
    <dbReference type="NCBI Taxonomy" id="61149"/>
    <lineage>
        <taxon>Eukaryota</taxon>
        <taxon>Viridiplantae</taxon>
        <taxon>Streptophyta</taxon>
        <taxon>Embryophyta</taxon>
        <taxon>Tracheophyta</taxon>
        <taxon>Spermatophyta</taxon>
        <taxon>Magnoliopsida</taxon>
        <taxon>eudicotyledons</taxon>
        <taxon>Gunneridae</taxon>
        <taxon>Pentapetalae</taxon>
        <taxon>rosids</taxon>
        <taxon>fabids</taxon>
        <taxon>Malpighiales</taxon>
        <taxon>Rhizophoraceae</taxon>
        <taxon>Rhizophora</taxon>
    </lineage>
</organism>
<proteinExistence type="predicted"/>
<reference evidence="1" key="1">
    <citation type="submission" date="2018-02" db="EMBL/GenBank/DDBJ databases">
        <title>Rhizophora mucronata_Transcriptome.</title>
        <authorList>
            <person name="Meera S.P."/>
            <person name="Sreeshan A."/>
            <person name="Augustine A."/>
        </authorList>
    </citation>
    <scope>NUCLEOTIDE SEQUENCE</scope>
    <source>
        <tissue evidence="1">Leaf</tissue>
    </source>
</reference>